<keyword evidence="3" id="KW-1185">Reference proteome</keyword>
<protein>
    <submittedName>
        <fullName evidence="2">Helix-turn-helix transcriptional regulator</fullName>
    </submittedName>
</protein>
<dbReference type="EMBL" id="CP121308">
    <property type="protein sequence ID" value="WFP89842.1"/>
    <property type="molecule type" value="Genomic_DNA"/>
</dbReference>
<dbReference type="InterPro" id="IPR010982">
    <property type="entry name" value="Lambda_DNA-bd_dom_sf"/>
</dbReference>
<evidence type="ECO:0000313" key="3">
    <source>
        <dbReference type="Proteomes" id="UP001214094"/>
    </source>
</evidence>
<dbReference type="GeneID" id="29518629"/>
<dbReference type="SUPFAM" id="SSF47413">
    <property type="entry name" value="lambda repressor-like DNA-binding domains"/>
    <property type="match status" value="1"/>
</dbReference>
<dbReference type="CDD" id="cd00093">
    <property type="entry name" value="HTH_XRE"/>
    <property type="match status" value="1"/>
</dbReference>
<dbReference type="InterPro" id="IPR001387">
    <property type="entry name" value="Cro/C1-type_HTH"/>
</dbReference>
<dbReference type="PROSITE" id="PS50943">
    <property type="entry name" value="HTH_CROC1"/>
    <property type="match status" value="1"/>
</dbReference>
<gene>
    <name evidence="2" type="ORF">P4B07_14910</name>
</gene>
<dbReference type="Gene3D" id="1.10.260.40">
    <property type="entry name" value="lambda repressor-like DNA-binding domains"/>
    <property type="match status" value="1"/>
</dbReference>
<feature type="domain" description="HTH cro/C1-type" evidence="1">
    <location>
        <begin position="18"/>
        <end position="65"/>
    </location>
</feature>
<evidence type="ECO:0000313" key="2">
    <source>
        <dbReference type="EMBL" id="WFP89842.1"/>
    </source>
</evidence>
<dbReference type="Proteomes" id="UP001214094">
    <property type="component" value="Chromosome"/>
</dbReference>
<dbReference type="SMART" id="SM00530">
    <property type="entry name" value="HTH_XRE"/>
    <property type="match status" value="1"/>
</dbReference>
<sequence>MSNEHALSIWRNSQKTPLTQEALGEKLGISRWWVNRLEKREATPSFDLALKIENLTAGKVTAKDFAKEVAQ</sequence>
<name>A0ABY8HE00_ENSAD</name>
<dbReference type="Pfam" id="PF01381">
    <property type="entry name" value="HTH_3"/>
    <property type="match status" value="1"/>
</dbReference>
<dbReference type="RefSeq" id="WP_156552999.1">
    <property type="nucleotide sequence ID" value="NZ_CP015880.1"/>
</dbReference>
<organism evidence="2 3">
    <name type="scientific">Ensifer adhaerens</name>
    <name type="common">Sinorhizobium morelense</name>
    <dbReference type="NCBI Taxonomy" id="106592"/>
    <lineage>
        <taxon>Bacteria</taxon>
        <taxon>Pseudomonadati</taxon>
        <taxon>Pseudomonadota</taxon>
        <taxon>Alphaproteobacteria</taxon>
        <taxon>Hyphomicrobiales</taxon>
        <taxon>Rhizobiaceae</taxon>
        <taxon>Sinorhizobium/Ensifer group</taxon>
        <taxon>Ensifer</taxon>
    </lineage>
</organism>
<proteinExistence type="predicted"/>
<accession>A0ABY8HE00</accession>
<evidence type="ECO:0000259" key="1">
    <source>
        <dbReference type="PROSITE" id="PS50943"/>
    </source>
</evidence>
<reference evidence="2 3" key="1">
    <citation type="submission" date="2023-03" db="EMBL/GenBank/DDBJ databases">
        <title>Comparative genome and transcriptome analysis combination mining strategies for increasing vitamin B12 production of Ensifer adhaerens strain.</title>
        <authorList>
            <person name="Yongheng L."/>
        </authorList>
    </citation>
    <scope>NUCLEOTIDE SEQUENCE [LARGE SCALE GENOMIC DNA]</scope>
    <source>
        <strain evidence="2 3">Casida A-T305</strain>
    </source>
</reference>